<dbReference type="InterPro" id="IPR055201">
    <property type="entry name" value="IHF-like_H2TH"/>
</dbReference>
<sequence>MTSPPPSNLDITRDLIERSSLGEPGAVQLRRRTSHARADAVVHWDDREPFSDQASEILNQLRQGTLTLARLLDQADDAVIGRLRVSTVLEALPSRVAAQAQEVLDSLGISETRRLRSLGTGQRAALRNLPPQATEAQRSMPSSTHDASVSNDHDRRSSRTDEPGGGYLPADPGHLARRLQQVTHQLWGASVSTDTTPQQFAVLSSLRAAPDMDQRSLAEHVCLDRSTVADVVARLVQRGLIRRVRDPRDGRRNVLRLTSRGESTQSEIVPRAQTMNEELLAPLSDEERVTLVALLSRVVDEYVDRHEDDQ</sequence>
<dbReference type="SMART" id="SM00347">
    <property type="entry name" value="HTH_MARR"/>
    <property type="match status" value="1"/>
</dbReference>
<dbReference type="AlphaFoldDB" id="E3IWG2"/>
<evidence type="ECO:0000313" key="3">
    <source>
        <dbReference type="EMBL" id="ADP80145.1"/>
    </source>
</evidence>
<dbReference type="EMBL" id="CP002299">
    <property type="protein sequence ID" value="ADP80145.1"/>
    <property type="molecule type" value="Genomic_DNA"/>
</dbReference>
<dbReference type="InterPro" id="IPR039422">
    <property type="entry name" value="MarR/SlyA-like"/>
</dbReference>
<gene>
    <name evidence="3" type="ordered locus">FraEuI1c_2096</name>
</gene>
<dbReference type="Pfam" id="PF22525">
    <property type="entry name" value="H2TH_5"/>
    <property type="match status" value="1"/>
</dbReference>
<feature type="compositionally biased region" description="Polar residues" evidence="1">
    <location>
        <begin position="134"/>
        <end position="150"/>
    </location>
</feature>
<evidence type="ECO:0000313" key="4">
    <source>
        <dbReference type="Proteomes" id="UP000002484"/>
    </source>
</evidence>
<dbReference type="InterPro" id="IPR000835">
    <property type="entry name" value="HTH_MarR-typ"/>
</dbReference>
<proteinExistence type="predicted"/>
<dbReference type="PRINTS" id="PR00598">
    <property type="entry name" value="HTHMARR"/>
</dbReference>
<dbReference type="NCBIfam" id="NF041260">
    <property type="entry name" value="actino_IHF"/>
    <property type="match status" value="1"/>
</dbReference>
<feature type="region of interest" description="Disordered" evidence="1">
    <location>
        <begin position="120"/>
        <end position="173"/>
    </location>
</feature>
<dbReference type="InterPro" id="IPR047806">
    <property type="entry name" value="IHF_actinobact"/>
</dbReference>
<dbReference type="PANTHER" id="PTHR33164:SF95">
    <property type="entry name" value="TRANSCRIPTIONAL REGULATOR"/>
    <property type="match status" value="1"/>
</dbReference>
<dbReference type="GO" id="GO:0006950">
    <property type="term" value="P:response to stress"/>
    <property type="evidence" value="ECO:0007669"/>
    <property type="project" value="TreeGrafter"/>
</dbReference>
<dbReference type="HOGENOM" id="CLU_896453_0_0_11"/>
<dbReference type="InterPro" id="IPR036388">
    <property type="entry name" value="WH-like_DNA-bd_sf"/>
</dbReference>
<dbReference type="eggNOG" id="COG0099">
    <property type="taxonomic scope" value="Bacteria"/>
</dbReference>
<dbReference type="KEGG" id="fri:FraEuI1c_2096"/>
<dbReference type="Gene3D" id="1.10.10.10">
    <property type="entry name" value="Winged helix-like DNA-binding domain superfamily/Winged helix DNA-binding domain"/>
    <property type="match status" value="1"/>
</dbReference>
<name>E3IWG2_PSEI1</name>
<dbReference type="Gene3D" id="1.10.8.50">
    <property type="match status" value="1"/>
</dbReference>
<dbReference type="Proteomes" id="UP000002484">
    <property type="component" value="Chromosome"/>
</dbReference>
<dbReference type="PANTHER" id="PTHR33164">
    <property type="entry name" value="TRANSCRIPTIONAL REGULATOR, MARR FAMILY"/>
    <property type="match status" value="1"/>
</dbReference>
<dbReference type="SUPFAM" id="SSF46785">
    <property type="entry name" value="Winged helix' DNA-binding domain"/>
    <property type="match status" value="1"/>
</dbReference>
<dbReference type="InterPro" id="IPR036390">
    <property type="entry name" value="WH_DNA-bd_sf"/>
</dbReference>
<reference evidence="3 4" key="1">
    <citation type="submission" date="2010-10" db="EMBL/GenBank/DDBJ databases">
        <title>Complete sequence of Frankia sp. EuI1c.</title>
        <authorList>
            <consortium name="US DOE Joint Genome Institute"/>
            <person name="Lucas S."/>
            <person name="Copeland A."/>
            <person name="Lapidus A."/>
            <person name="Cheng J.-F."/>
            <person name="Bruce D."/>
            <person name="Goodwin L."/>
            <person name="Pitluck S."/>
            <person name="Chertkov O."/>
            <person name="Detter J.C."/>
            <person name="Han C."/>
            <person name="Tapia R."/>
            <person name="Land M."/>
            <person name="Hauser L."/>
            <person name="Jeffries C."/>
            <person name="Kyrpides N."/>
            <person name="Ivanova N."/>
            <person name="Mikhailova N."/>
            <person name="Beauchemin N."/>
            <person name="Sen A."/>
            <person name="Sur S.A."/>
            <person name="Gtari M."/>
            <person name="Wall L."/>
            <person name="Tisa L."/>
            <person name="Woyke T."/>
        </authorList>
    </citation>
    <scope>NUCLEOTIDE SEQUENCE [LARGE SCALE GENOMIC DNA]</scope>
    <source>
        <strain evidence="4">DSM 45817 / CECT 9037 / EuI1c</strain>
    </source>
</reference>
<dbReference type="STRING" id="298654.FraEuI1c_2096"/>
<dbReference type="GO" id="GO:0003700">
    <property type="term" value="F:DNA-binding transcription factor activity"/>
    <property type="evidence" value="ECO:0007669"/>
    <property type="project" value="InterPro"/>
</dbReference>
<dbReference type="PROSITE" id="PS50995">
    <property type="entry name" value="HTH_MARR_2"/>
    <property type="match status" value="1"/>
</dbReference>
<evidence type="ECO:0000256" key="1">
    <source>
        <dbReference type="SAM" id="MobiDB-lite"/>
    </source>
</evidence>
<dbReference type="InParanoid" id="E3IWG2"/>
<dbReference type="eggNOG" id="COG1846">
    <property type="taxonomic scope" value="Bacteria"/>
</dbReference>
<keyword evidence="4" id="KW-1185">Reference proteome</keyword>
<feature type="domain" description="HTH marR-type" evidence="2">
    <location>
        <begin position="172"/>
        <end position="300"/>
    </location>
</feature>
<dbReference type="Pfam" id="PF01047">
    <property type="entry name" value="MarR"/>
    <property type="match status" value="1"/>
</dbReference>
<organism evidence="3 4">
    <name type="scientific">Pseudofrankia inefficax (strain DSM 45817 / CECT 9037 / DDB 130130 / EuI1c)</name>
    <name type="common">Frankia inefficax</name>
    <dbReference type="NCBI Taxonomy" id="298654"/>
    <lineage>
        <taxon>Bacteria</taxon>
        <taxon>Bacillati</taxon>
        <taxon>Actinomycetota</taxon>
        <taxon>Actinomycetes</taxon>
        <taxon>Frankiales</taxon>
        <taxon>Frankiaceae</taxon>
        <taxon>Pseudofrankia</taxon>
    </lineage>
</organism>
<protein>
    <submittedName>
        <fullName evidence="3">Transcriptional regulator, MarR family</fullName>
    </submittedName>
</protein>
<accession>E3IWG2</accession>
<evidence type="ECO:0000259" key="2">
    <source>
        <dbReference type="PROSITE" id="PS50995"/>
    </source>
</evidence>
<feature type="compositionally biased region" description="Basic and acidic residues" evidence="1">
    <location>
        <begin position="151"/>
        <end position="162"/>
    </location>
</feature>